<evidence type="ECO:0000256" key="10">
    <source>
        <dbReference type="ARBA" id="ARBA00023136"/>
    </source>
</evidence>
<dbReference type="Pfam" id="PF00512">
    <property type="entry name" value="HisKA"/>
    <property type="match status" value="1"/>
</dbReference>
<sequence>MPSLKKSLLTWLLIPLLSLLTLASVGAFYVADKSATSAFDKALLDPIQVLSQHIQLQKGAPPIITLSPESLHSLFTDAYDSVYYQVVSPTNKLYTGTLNLSVPSNVGYKPQFYSAKFKGRDIRVAAIRLTLDGSDDDVIVQIAETLTKRDRNLYETLLIMILPSIIITLAAVVLVGFGISRGLVPLQKLKNEITRRSLNDLRAVPESNVPIEVLPVVHALNNLLSNLEAAIDGQQRFLANAAHQLRTPLAGLQTQVELALRMDMPADVHAIFTQLLDATQRATHLANQLLTLARVEPGAMHLVSMQRLDLAQLVEPLIGLMLVRAQVKKLDLGFELSETVVTGDKLLLTELITNLLDNAIRYTLENGYITVRCYQTAAGAVLEVEDNGLGIPESLRRRVLERFYRVDGSPGNGCGLGLAIVDEIAKLHGATLEILTPELGRGTRMVVRFSPVVT</sequence>
<keyword evidence="9" id="KW-0902">Two-component regulatory system</keyword>
<dbReference type="SMART" id="SM00387">
    <property type="entry name" value="HATPase_c"/>
    <property type="match status" value="1"/>
</dbReference>
<keyword evidence="6 11" id="KW-0812">Transmembrane</keyword>
<dbReference type="PROSITE" id="PS50885">
    <property type="entry name" value="HAMP"/>
    <property type="match status" value="1"/>
</dbReference>
<protein>
    <recommendedName>
        <fullName evidence="3">histidine kinase</fullName>
        <ecNumber evidence="3">2.7.13.3</ecNumber>
    </recommendedName>
</protein>
<comment type="catalytic activity">
    <reaction evidence="1">
        <text>ATP + protein L-histidine = ADP + protein N-phospho-L-histidine.</text>
        <dbReference type="EC" id="2.7.13.3"/>
    </reaction>
</comment>
<evidence type="ECO:0000256" key="9">
    <source>
        <dbReference type="ARBA" id="ARBA00023012"/>
    </source>
</evidence>
<dbReference type="InterPro" id="IPR004358">
    <property type="entry name" value="Sig_transdc_His_kin-like_C"/>
</dbReference>
<gene>
    <name evidence="14" type="ORF">SFSGTM_27640</name>
</gene>
<evidence type="ECO:0000256" key="6">
    <source>
        <dbReference type="ARBA" id="ARBA00022692"/>
    </source>
</evidence>
<dbReference type="SUPFAM" id="SSF47384">
    <property type="entry name" value="Homodimeric domain of signal transducing histidine kinase"/>
    <property type="match status" value="1"/>
</dbReference>
<dbReference type="GO" id="GO:0005886">
    <property type="term" value="C:plasma membrane"/>
    <property type="evidence" value="ECO:0007669"/>
    <property type="project" value="TreeGrafter"/>
</dbReference>
<keyword evidence="4" id="KW-0597">Phosphoprotein</keyword>
<evidence type="ECO:0000256" key="1">
    <source>
        <dbReference type="ARBA" id="ARBA00000085"/>
    </source>
</evidence>
<feature type="transmembrane region" description="Helical" evidence="11">
    <location>
        <begin position="157"/>
        <end position="180"/>
    </location>
</feature>
<dbReference type="SUPFAM" id="SSF55874">
    <property type="entry name" value="ATPase domain of HSP90 chaperone/DNA topoisomerase II/histidine kinase"/>
    <property type="match status" value="1"/>
</dbReference>
<dbReference type="PANTHER" id="PTHR45436">
    <property type="entry name" value="SENSOR HISTIDINE KINASE YKOH"/>
    <property type="match status" value="1"/>
</dbReference>
<dbReference type="Pfam" id="PF02518">
    <property type="entry name" value="HATPase_c"/>
    <property type="match status" value="1"/>
</dbReference>
<dbReference type="InterPro" id="IPR003661">
    <property type="entry name" value="HisK_dim/P_dom"/>
</dbReference>
<dbReference type="EMBL" id="AP021881">
    <property type="protein sequence ID" value="BBP02056.1"/>
    <property type="molecule type" value="Genomic_DNA"/>
</dbReference>
<organism evidence="14 15">
    <name type="scientific">Sulfuriferula nivalis</name>
    <dbReference type="NCBI Taxonomy" id="2675298"/>
    <lineage>
        <taxon>Bacteria</taxon>
        <taxon>Pseudomonadati</taxon>
        <taxon>Pseudomonadota</taxon>
        <taxon>Betaproteobacteria</taxon>
        <taxon>Nitrosomonadales</taxon>
        <taxon>Sulfuricellaceae</taxon>
        <taxon>Sulfuriferula</taxon>
    </lineage>
</organism>
<dbReference type="SMART" id="SM00388">
    <property type="entry name" value="HisKA"/>
    <property type="match status" value="1"/>
</dbReference>
<dbReference type="PANTHER" id="PTHR45436:SF1">
    <property type="entry name" value="SENSOR PROTEIN QSEC"/>
    <property type="match status" value="1"/>
</dbReference>
<evidence type="ECO:0000256" key="8">
    <source>
        <dbReference type="ARBA" id="ARBA00022989"/>
    </source>
</evidence>
<feature type="domain" description="HAMP" evidence="13">
    <location>
        <begin position="180"/>
        <end position="232"/>
    </location>
</feature>
<reference evidence="15" key="1">
    <citation type="submission" date="2019-11" db="EMBL/GenBank/DDBJ databases">
        <title>Isolation and characterization of a novel species in the genus Sulfuriferula.</title>
        <authorList>
            <person name="Mochizuki J."/>
            <person name="Kojima H."/>
            <person name="Fukui M."/>
        </authorList>
    </citation>
    <scope>NUCLEOTIDE SEQUENCE [LARGE SCALE GENOMIC DNA]</scope>
    <source>
        <strain evidence="15">SGTM</strain>
    </source>
</reference>
<keyword evidence="5" id="KW-0808">Transferase</keyword>
<dbReference type="CDD" id="cd00075">
    <property type="entry name" value="HATPase"/>
    <property type="match status" value="1"/>
</dbReference>
<dbReference type="CDD" id="cd00082">
    <property type="entry name" value="HisKA"/>
    <property type="match status" value="1"/>
</dbReference>
<evidence type="ECO:0000313" key="15">
    <source>
        <dbReference type="Proteomes" id="UP000463939"/>
    </source>
</evidence>
<dbReference type="InterPro" id="IPR003594">
    <property type="entry name" value="HATPase_dom"/>
</dbReference>
<dbReference type="AlphaFoldDB" id="A0A809RKF8"/>
<evidence type="ECO:0000259" key="12">
    <source>
        <dbReference type="PROSITE" id="PS50109"/>
    </source>
</evidence>
<evidence type="ECO:0000256" key="4">
    <source>
        <dbReference type="ARBA" id="ARBA00022553"/>
    </source>
</evidence>
<dbReference type="EC" id="2.7.13.3" evidence="3"/>
<keyword evidence="15" id="KW-1185">Reference proteome</keyword>
<dbReference type="PROSITE" id="PS50109">
    <property type="entry name" value="HIS_KIN"/>
    <property type="match status" value="1"/>
</dbReference>
<feature type="domain" description="Histidine kinase" evidence="12">
    <location>
        <begin position="240"/>
        <end position="453"/>
    </location>
</feature>
<accession>A0A809RKF8</accession>
<dbReference type="GO" id="GO:0000155">
    <property type="term" value="F:phosphorelay sensor kinase activity"/>
    <property type="evidence" value="ECO:0007669"/>
    <property type="project" value="InterPro"/>
</dbReference>
<dbReference type="KEGG" id="sniv:SFSGTM_27640"/>
<keyword evidence="7 14" id="KW-0418">Kinase</keyword>
<comment type="subcellular location">
    <subcellularLocation>
        <location evidence="2">Membrane</location>
    </subcellularLocation>
</comment>
<evidence type="ECO:0000256" key="5">
    <source>
        <dbReference type="ARBA" id="ARBA00022679"/>
    </source>
</evidence>
<dbReference type="Pfam" id="PF08521">
    <property type="entry name" value="2CSK_N"/>
    <property type="match status" value="1"/>
</dbReference>
<dbReference type="InterPro" id="IPR005467">
    <property type="entry name" value="His_kinase_dom"/>
</dbReference>
<evidence type="ECO:0000256" key="3">
    <source>
        <dbReference type="ARBA" id="ARBA00012438"/>
    </source>
</evidence>
<dbReference type="InterPro" id="IPR036890">
    <property type="entry name" value="HATPase_C_sf"/>
</dbReference>
<dbReference type="Gene3D" id="1.10.287.130">
    <property type="match status" value="1"/>
</dbReference>
<keyword evidence="10 11" id="KW-0472">Membrane</keyword>
<evidence type="ECO:0000259" key="13">
    <source>
        <dbReference type="PROSITE" id="PS50885"/>
    </source>
</evidence>
<name>A0A809RKF8_9PROT</name>
<dbReference type="InterPro" id="IPR036097">
    <property type="entry name" value="HisK_dim/P_sf"/>
</dbReference>
<evidence type="ECO:0000256" key="11">
    <source>
        <dbReference type="SAM" id="Phobius"/>
    </source>
</evidence>
<dbReference type="InterPro" id="IPR050428">
    <property type="entry name" value="TCS_sensor_his_kinase"/>
</dbReference>
<evidence type="ECO:0000256" key="2">
    <source>
        <dbReference type="ARBA" id="ARBA00004370"/>
    </source>
</evidence>
<dbReference type="InterPro" id="IPR003660">
    <property type="entry name" value="HAMP_dom"/>
</dbReference>
<dbReference type="PRINTS" id="PR00344">
    <property type="entry name" value="BCTRLSENSOR"/>
</dbReference>
<evidence type="ECO:0000256" key="7">
    <source>
        <dbReference type="ARBA" id="ARBA00022777"/>
    </source>
</evidence>
<dbReference type="Gene3D" id="3.30.565.10">
    <property type="entry name" value="Histidine kinase-like ATPase, C-terminal domain"/>
    <property type="match status" value="1"/>
</dbReference>
<proteinExistence type="predicted"/>
<dbReference type="InterPro" id="IPR013727">
    <property type="entry name" value="2CSK_N"/>
</dbReference>
<dbReference type="Proteomes" id="UP000463939">
    <property type="component" value="Chromosome"/>
</dbReference>
<evidence type="ECO:0000313" key="14">
    <source>
        <dbReference type="EMBL" id="BBP02056.1"/>
    </source>
</evidence>
<keyword evidence="8 11" id="KW-1133">Transmembrane helix</keyword>